<gene>
    <name evidence="3" type="ORF">GCM10017600_25170</name>
</gene>
<reference evidence="3" key="1">
    <citation type="journal article" date="2014" name="Int. J. Syst. Evol. Microbiol.">
        <title>Complete genome sequence of Corynebacterium casei LMG S-19264T (=DSM 44701T), isolated from a smear-ripened cheese.</title>
        <authorList>
            <consortium name="US DOE Joint Genome Institute (JGI-PGF)"/>
            <person name="Walter F."/>
            <person name="Albersmeier A."/>
            <person name="Kalinowski J."/>
            <person name="Ruckert C."/>
        </authorList>
    </citation>
    <scope>NUCLEOTIDE SEQUENCE</scope>
    <source>
        <strain evidence="3">VKM Ac-2007</strain>
    </source>
</reference>
<evidence type="ECO:0000313" key="4">
    <source>
        <dbReference type="Proteomes" id="UP001143474"/>
    </source>
</evidence>
<dbReference type="AlphaFoldDB" id="A0A9W6I0C3"/>
<accession>A0A9W6I0C3</accession>
<name>A0A9W6I0C3_9ACTN</name>
<reference evidence="3" key="2">
    <citation type="submission" date="2023-01" db="EMBL/GenBank/DDBJ databases">
        <authorList>
            <person name="Sun Q."/>
            <person name="Evtushenko L."/>
        </authorList>
    </citation>
    <scope>NUCLEOTIDE SEQUENCE</scope>
    <source>
        <strain evidence="3">VKM Ac-2007</strain>
    </source>
</reference>
<dbReference type="RefSeq" id="WP_271217819.1">
    <property type="nucleotide sequence ID" value="NZ_BAAAVD010000004.1"/>
</dbReference>
<comment type="caution">
    <text evidence="3">The sequence shown here is derived from an EMBL/GenBank/DDBJ whole genome shotgun (WGS) entry which is preliminary data.</text>
</comment>
<dbReference type="InterPro" id="IPR025296">
    <property type="entry name" value="DUF4158"/>
</dbReference>
<dbReference type="Proteomes" id="UP001143474">
    <property type="component" value="Unassembled WGS sequence"/>
</dbReference>
<evidence type="ECO:0000313" key="3">
    <source>
        <dbReference type="EMBL" id="GLK09111.1"/>
    </source>
</evidence>
<feature type="compositionally biased region" description="Low complexity" evidence="1">
    <location>
        <begin position="168"/>
        <end position="184"/>
    </location>
</feature>
<dbReference type="EMBL" id="BSEV01000004">
    <property type="protein sequence ID" value="GLK09111.1"/>
    <property type="molecule type" value="Genomic_DNA"/>
</dbReference>
<feature type="region of interest" description="Disordered" evidence="1">
    <location>
        <begin position="162"/>
        <end position="184"/>
    </location>
</feature>
<keyword evidence="4" id="KW-1185">Reference proteome</keyword>
<evidence type="ECO:0000256" key="1">
    <source>
        <dbReference type="SAM" id="MobiDB-lite"/>
    </source>
</evidence>
<proteinExistence type="predicted"/>
<sequence>MGVTPAALRLYGKRDQTRSDHLGLVAKYLERQTAPAGSQAMKELEQFLLDGAMEHDSPTLLFNLAREYLMAAKVIRPGVLILAKMVGTARKAAADLTSQLVGHLLTAEVRADLERMLAMDAGLGMTRLEWLVSPARDASATSFRTAIDKLTWLRDRRPPDGCVGAAERTAPVPGAGRAARPTRGWSGVRSVISRSCWRSSPRPRSTSSMRTSTWWCRRCRPRTYRPRPRR</sequence>
<dbReference type="Pfam" id="PF13700">
    <property type="entry name" value="DUF4158"/>
    <property type="match status" value="1"/>
</dbReference>
<organism evidence="3 4">
    <name type="scientific">Streptosporangium carneum</name>
    <dbReference type="NCBI Taxonomy" id="47481"/>
    <lineage>
        <taxon>Bacteria</taxon>
        <taxon>Bacillati</taxon>
        <taxon>Actinomycetota</taxon>
        <taxon>Actinomycetes</taxon>
        <taxon>Streptosporangiales</taxon>
        <taxon>Streptosporangiaceae</taxon>
        <taxon>Streptosporangium</taxon>
    </lineage>
</organism>
<evidence type="ECO:0000259" key="2">
    <source>
        <dbReference type="Pfam" id="PF13700"/>
    </source>
</evidence>
<protein>
    <recommendedName>
        <fullName evidence="2">DUF4158 domain-containing protein</fullName>
    </recommendedName>
</protein>
<feature type="domain" description="DUF4158" evidence="2">
    <location>
        <begin position="2"/>
        <end position="89"/>
    </location>
</feature>